<feature type="region of interest" description="Disordered" evidence="1">
    <location>
        <begin position="1"/>
        <end position="45"/>
    </location>
</feature>
<dbReference type="Proteomes" id="UP001501676">
    <property type="component" value="Unassembled WGS sequence"/>
</dbReference>
<proteinExistence type="predicted"/>
<dbReference type="Pfam" id="PF03745">
    <property type="entry name" value="DUF309"/>
    <property type="match status" value="1"/>
</dbReference>
<dbReference type="InterPro" id="IPR005500">
    <property type="entry name" value="DUF309"/>
</dbReference>
<sequence>MTSDDRDRDDLGRPRQARPRDALGRPLPYGDPRGVPPVSEEPLPPPQALAEAQRLLTSGRAFSAHEVLEAAWKAAPEPERELWQGLAQFCVGLTHAQRGNRDGSARLLARGVARLRPYADAPPHGVDVRGLLDWYDAHGAAPTEAAPPRLSGG</sequence>
<reference evidence="3" key="1">
    <citation type="journal article" date="2019" name="Int. J. Syst. Evol. Microbiol.">
        <title>The Global Catalogue of Microorganisms (GCM) 10K type strain sequencing project: providing services to taxonomists for standard genome sequencing and annotation.</title>
        <authorList>
            <consortium name="The Broad Institute Genomics Platform"/>
            <consortium name="The Broad Institute Genome Sequencing Center for Infectious Disease"/>
            <person name="Wu L."/>
            <person name="Ma J."/>
        </authorList>
    </citation>
    <scope>NUCLEOTIDE SEQUENCE [LARGE SCALE GENOMIC DNA]</scope>
    <source>
        <strain evidence="3">JCM 9458</strain>
    </source>
</reference>
<dbReference type="InterPro" id="IPR023203">
    <property type="entry name" value="TTHA0068_sf"/>
</dbReference>
<protein>
    <submittedName>
        <fullName evidence="2">DUF309 domain-containing protein</fullName>
    </submittedName>
</protein>
<dbReference type="PANTHER" id="PTHR34796">
    <property type="entry name" value="EXPRESSED PROTEIN"/>
    <property type="match status" value="1"/>
</dbReference>
<dbReference type="Gene3D" id="1.10.3450.10">
    <property type="entry name" value="TTHA0068-like"/>
    <property type="match status" value="1"/>
</dbReference>
<dbReference type="RefSeq" id="WP_345727519.1">
    <property type="nucleotide sequence ID" value="NZ_BAAAYN010000011.1"/>
</dbReference>
<comment type="caution">
    <text evidence="2">The sequence shown here is derived from an EMBL/GenBank/DDBJ whole genome shotgun (WGS) entry which is preliminary data.</text>
</comment>
<keyword evidence="3" id="KW-1185">Reference proteome</keyword>
<gene>
    <name evidence="2" type="ORF">GCM10020369_17770</name>
</gene>
<organism evidence="2 3">
    <name type="scientific">Cryptosporangium minutisporangium</name>
    <dbReference type="NCBI Taxonomy" id="113569"/>
    <lineage>
        <taxon>Bacteria</taxon>
        <taxon>Bacillati</taxon>
        <taxon>Actinomycetota</taxon>
        <taxon>Actinomycetes</taxon>
        <taxon>Cryptosporangiales</taxon>
        <taxon>Cryptosporangiaceae</taxon>
        <taxon>Cryptosporangium</taxon>
    </lineage>
</organism>
<evidence type="ECO:0000313" key="3">
    <source>
        <dbReference type="Proteomes" id="UP001501676"/>
    </source>
</evidence>
<evidence type="ECO:0000313" key="2">
    <source>
        <dbReference type="EMBL" id="GAA3385201.1"/>
    </source>
</evidence>
<dbReference type="EMBL" id="BAAAYN010000011">
    <property type="protein sequence ID" value="GAA3385201.1"/>
    <property type="molecule type" value="Genomic_DNA"/>
</dbReference>
<feature type="compositionally biased region" description="Basic and acidic residues" evidence="1">
    <location>
        <begin position="1"/>
        <end position="23"/>
    </location>
</feature>
<accession>A0ABP6SUW8</accession>
<name>A0ABP6SUW8_9ACTN</name>
<dbReference type="PANTHER" id="PTHR34796:SF1">
    <property type="entry name" value="EXPRESSED PROTEIN"/>
    <property type="match status" value="1"/>
</dbReference>
<evidence type="ECO:0000256" key="1">
    <source>
        <dbReference type="SAM" id="MobiDB-lite"/>
    </source>
</evidence>
<dbReference type="SUPFAM" id="SSF140663">
    <property type="entry name" value="TTHA0068-like"/>
    <property type="match status" value="1"/>
</dbReference>